<dbReference type="InterPro" id="IPR011766">
    <property type="entry name" value="TPP_enzyme_TPP-bd"/>
</dbReference>
<dbReference type="SUPFAM" id="SSF52467">
    <property type="entry name" value="DHS-like NAD/FAD-binding domain"/>
    <property type="match status" value="1"/>
</dbReference>
<dbReference type="EMBL" id="JAVREN010000013">
    <property type="protein sequence ID" value="MDT0307572.1"/>
    <property type="molecule type" value="Genomic_DNA"/>
</dbReference>
<evidence type="ECO:0000256" key="1">
    <source>
        <dbReference type="ARBA" id="ARBA00007812"/>
    </source>
</evidence>
<dbReference type="Pfam" id="PF02775">
    <property type="entry name" value="TPP_enzyme_C"/>
    <property type="match status" value="1"/>
</dbReference>
<dbReference type="Proteomes" id="UP001183388">
    <property type="component" value="Unassembled WGS sequence"/>
</dbReference>
<dbReference type="InterPro" id="IPR012000">
    <property type="entry name" value="Thiamin_PyroP_enz_cen_dom"/>
</dbReference>
<evidence type="ECO:0000256" key="2">
    <source>
        <dbReference type="ARBA" id="ARBA00023052"/>
    </source>
</evidence>
<feature type="domain" description="Thiamine pyrophosphate enzyme central" evidence="4">
    <location>
        <begin position="214"/>
        <end position="343"/>
    </location>
</feature>
<dbReference type="Pfam" id="PF00205">
    <property type="entry name" value="TPP_enzyme_M"/>
    <property type="match status" value="1"/>
</dbReference>
<dbReference type="InterPro" id="IPR047212">
    <property type="entry name" value="TPP_POXB-like"/>
</dbReference>
<comment type="similarity">
    <text evidence="1 3">Belongs to the TPP enzyme family.</text>
</comment>
<dbReference type="CDD" id="cd07039">
    <property type="entry name" value="TPP_PYR_POX"/>
    <property type="match status" value="1"/>
</dbReference>
<proteinExistence type="inferred from homology"/>
<evidence type="ECO:0000256" key="3">
    <source>
        <dbReference type="RuleBase" id="RU362132"/>
    </source>
</evidence>
<dbReference type="Gene3D" id="3.40.50.1220">
    <property type="entry name" value="TPP-binding domain"/>
    <property type="match status" value="1"/>
</dbReference>
<dbReference type="CDD" id="cd02014">
    <property type="entry name" value="TPP_POX"/>
    <property type="match status" value="1"/>
</dbReference>
<evidence type="ECO:0000259" key="4">
    <source>
        <dbReference type="Pfam" id="PF00205"/>
    </source>
</evidence>
<dbReference type="RefSeq" id="WP_311630527.1">
    <property type="nucleotide sequence ID" value="NZ_JAVREN010000013.1"/>
</dbReference>
<evidence type="ECO:0000313" key="7">
    <source>
        <dbReference type="EMBL" id="MDT0307572.1"/>
    </source>
</evidence>
<dbReference type="InterPro" id="IPR012001">
    <property type="entry name" value="Thiamin_PyroP_enz_TPP-bd_dom"/>
</dbReference>
<keyword evidence="8" id="KW-1185">Reference proteome</keyword>
<keyword evidence="2 3" id="KW-0786">Thiamine pyrophosphate</keyword>
<organism evidence="7 8">
    <name type="scientific">Streptomyces boetiae</name>
    <dbReference type="NCBI Taxonomy" id="3075541"/>
    <lineage>
        <taxon>Bacteria</taxon>
        <taxon>Bacillati</taxon>
        <taxon>Actinomycetota</taxon>
        <taxon>Actinomycetes</taxon>
        <taxon>Kitasatosporales</taxon>
        <taxon>Streptomycetaceae</taxon>
        <taxon>Streptomyces</taxon>
    </lineage>
</organism>
<dbReference type="Gene3D" id="3.40.50.970">
    <property type="match status" value="2"/>
</dbReference>
<sequence>MALLARAAHAAHPTRIAAEALVERLADWGVDTVFGLPGDGINGLMEGLRRHRDRVRFLLVRHEEAAAFMAAGYAKATGRLGVCLATSGPGAIHLLNGLYDAKLDHAPVLAITGTQESAVLGTGYQQEVPVEHLYADVAEYNLVVGNPAQLPGVVDIAIRTALARRGVAHLTLPNDIQVAEAGKDPWRSVVPARPPATAPLYLPPPGVPRPEDLRAAAEVLNAGRKVALLVGAGARRARDEVLAVADTLAAPVIKTLRGKAVIPDDSPYAVGGIGLLGTRPGEELIDDCDTLFMIGTNFPYTRHLPPPGKVRTVQLEADPVRAGIRMPTEVPVIGDAREGLRELLPLLDRKQDRSHLARHQRKMERWNRRTEALGSARRTPIAPQHVIAAIDRYASDDAILTCDTGTVTTWAARHWTIRREREFYVSGNLATMAPGLPYAIALQHAYPGRQVIAYVGDGGFGMLMAEFLTAVHARLPITVVVSNNNTLGEIKWEQMVLGYPEHGVTYRDPVPDFAAWARACGALGTKVTKGKDVARAVKQALSYKGPALVDVNVDPNEPPMPGKVEYDQAKKFAEAFAKGQPHRTTIATTLAKDRIEQLTG</sequence>
<comment type="caution">
    <text evidence="7">The sequence shown here is derived from an EMBL/GenBank/DDBJ whole genome shotgun (WGS) entry which is preliminary data.</text>
</comment>
<evidence type="ECO:0000259" key="6">
    <source>
        <dbReference type="Pfam" id="PF02776"/>
    </source>
</evidence>
<dbReference type="InterPro" id="IPR047211">
    <property type="entry name" value="POXB-like"/>
</dbReference>
<dbReference type="PANTHER" id="PTHR42981:SF2">
    <property type="entry name" value="PYRUVATE DEHYDROGENASE [UBIQUINONE]"/>
    <property type="match status" value="1"/>
</dbReference>
<dbReference type="SUPFAM" id="SSF52518">
    <property type="entry name" value="Thiamin diphosphate-binding fold (THDP-binding)"/>
    <property type="match status" value="2"/>
</dbReference>
<dbReference type="InterPro" id="IPR029061">
    <property type="entry name" value="THDP-binding"/>
</dbReference>
<reference evidence="8" key="1">
    <citation type="submission" date="2023-07" db="EMBL/GenBank/DDBJ databases">
        <title>30 novel species of actinomycetes from the DSMZ collection.</title>
        <authorList>
            <person name="Nouioui I."/>
        </authorList>
    </citation>
    <scope>NUCLEOTIDE SEQUENCE [LARGE SCALE GENOMIC DNA]</scope>
    <source>
        <strain evidence="8">DSM 44917</strain>
    </source>
</reference>
<feature type="domain" description="Thiamine pyrophosphate enzyme TPP-binding" evidence="5">
    <location>
        <begin position="403"/>
        <end position="551"/>
    </location>
</feature>
<dbReference type="InterPro" id="IPR029035">
    <property type="entry name" value="DHS-like_NAD/FAD-binding_dom"/>
</dbReference>
<evidence type="ECO:0000259" key="5">
    <source>
        <dbReference type="Pfam" id="PF02775"/>
    </source>
</evidence>
<evidence type="ECO:0000313" key="8">
    <source>
        <dbReference type="Proteomes" id="UP001183388"/>
    </source>
</evidence>
<feature type="domain" description="Thiamine pyrophosphate enzyme N-terminal TPP-binding" evidence="6">
    <location>
        <begin position="17"/>
        <end position="128"/>
    </location>
</feature>
<accession>A0ABU2L7V0</accession>
<dbReference type="PANTHER" id="PTHR42981">
    <property type="entry name" value="PYRUVATE DEHYDROGENASE [UBIQUINONE]"/>
    <property type="match status" value="1"/>
</dbReference>
<dbReference type="Pfam" id="PF02776">
    <property type="entry name" value="TPP_enzyme_N"/>
    <property type="match status" value="1"/>
</dbReference>
<protein>
    <submittedName>
        <fullName evidence="7">Thiamine pyrophosphate-binding protein</fullName>
    </submittedName>
</protein>
<dbReference type="InterPro" id="IPR047210">
    <property type="entry name" value="TPP_PYR_POXB-like"/>
</dbReference>
<name>A0ABU2L7V0_9ACTN</name>
<gene>
    <name evidence="7" type="ORF">RM780_11430</name>
</gene>